<dbReference type="EMBL" id="JACEEZ010019220">
    <property type="protein sequence ID" value="KAG0715941.1"/>
    <property type="molecule type" value="Genomic_DNA"/>
</dbReference>
<evidence type="ECO:0000256" key="9">
    <source>
        <dbReference type="SAM" id="MobiDB-lite"/>
    </source>
</evidence>
<evidence type="ECO:0000256" key="3">
    <source>
        <dbReference type="ARBA" id="ARBA00022801"/>
    </source>
</evidence>
<organism evidence="13 14">
    <name type="scientific">Chionoecetes opilio</name>
    <name type="common">Atlantic snow crab</name>
    <name type="synonym">Cancer opilio</name>
    <dbReference type="NCBI Taxonomy" id="41210"/>
    <lineage>
        <taxon>Eukaryota</taxon>
        <taxon>Metazoa</taxon>
        <taxon>Ecdysozoa</taxon>
        <taxon>Arthropoda</taxon>
        <taxon>Crustacea</taxon>
        <taxon>Multicrustacea</taxon>
        <taxon>Malacostraca</taxon>
        <taxon>Eumalacostraca</taxon>
        <taxon>Eucarida</taxon>
        <taxon>Decapoda</taxon>
        <taxon>Pleocyemata</taxon>
        <taxon>Brachyura</taxon>
        <taxon>Eubrachyura</taxon>
        <taxon>Majoidea</taxon>
        <taxon>Majidae</taxon>
        <taxon>Chionoecetes</taxon>
    </lineage>
</organism>
<reference evidence="13" key="1">
    <citation type="submission" date="2020-07" db="EMBL/GenBank/DDBJ databases">
        <title>The High-quality genome of the commercially important snow crab, Chionoecetes opilio.</title>
        <authorList>
            <person name="Jeong J.-H."/>
            <person name="Ryu S."/>
        </authorList>
    </citation>
    <scope>NUCLEOTIDE SEQUENCE</scope>
    <source>
        <strain evidence="13">MADBK_172401_WGS</strain>
        <tissue evidence="13">Digestive gland</tissue>
    </source>
</reference>
<protein>
    <recommendedName>
        <fullName evidence="1">RNA helicase</fullName>
        <ecNumber evidence="1">3.6.4.13</ecNumber>
    </recommendedName>
</protein>
<dbReference type="SUPFAM" id="SSF52540">
    <property type="entry name" value="P-loop containing nucleoside triphosphate hydrolases"/>
    <property type="match status" value="1"/>
</dbReference>
<keyword evidence="3" id="KW-0378">Hydrolase</keyword>
<evidence type="ECO:0000313" key="13">
    <source>
        <dbReference type="EMBL" id="KAG0715941.1"/>
    </source>
</evidence>
<dbReference type="CDD" id="cd18787">
    <property type="entry name" value="SF2_C_DEAD"/>
    <property type="match status" value="1"/>
</dbReference>
<dbReference type="PROSITE" id="PS51194">
    <property type="entry name" value="HELICASE_CTER"/>
    <property type="match status" value="1"/>
</dbReference>
<gene>
    <name evidence="13" type="primary">Dbp80</name>
    <name evidence="13" type="ORF">GWK47_010800</name>
</gene>
<evidence type="ECO:0000256" key="8">
    <source>
        <dbReference type="PROSITE-ProRule" id="PRU00552"/>
    </source>
</evidence>
<dbReference type="PROSITE" id="PS51195">
    <property type="entry name" value="Q_MOTIF"/>
    <property type="match status" value="1"/>
</dbReference>
<feature type="domain" description="Helicase ATP-binding" evidence="10">
    <location>
        <begin position="156"/>
        <end position="326"/>
    </location>
</feature>
<dbReference type="AlphaFoldDB" id="A0A8J4Y169"/>
<dbReference type="Pfam" id="PF00271">
    <property type="entry name" value="Helicase_C"/>
    <property type="match status" value="1"/>
</dbReference>
<evidence type="ECO:0000256" key="4">
    <source>
        <dbReference type="ARBA" id="ARBA00022806"/>
    </source>
</evidence>
<dbReference type="Pfam" id="PF00270">
    <property type="entry name" value="DEAD"/>
    <property type="match status" value="1"/>
</dbReference>
<dbReference type="FunFam" id="3.40.50.300:FF:000849">
    <property type="entry name" value="ATP-dependent RNA helicase DBP5"/>
    <property type="match status" value="1"/>
</dbReference>
<feature type="domain" description="Helicase C-terminal" evidence="11">
    <location>
        <begin position="337"/>
        <end position="505"/>
    </location>
</feature>
<evidence type="ECO:0000259" key="10">
    <source>
        <dbReference type="PROSITE" id="PS51192"/>
    </source>
</evidence>
<feature type="region of interest" description="Disordered" evidence="9">
    <location>
        <begin position="1"/>
        <end position="86"/>
    </location>
</feature>
<dbReference type="SMART" id="SM00490">
    <property type="entry name" value="HELICc"/>
    <property type="match status" value="1"/>
</dbReference>
<keyword evidence="4 13" id="KW-0347">Helicase</keyword>
<sequence>MGDDWAKAAEDQETKDLVTKVDDLKIKKNEEEKKEEPERESQPGESQPAESQPAESQRVGGESQPEGGESQPLPEPAADTSDESVTAGELSMMRKVMRKGIIQSKNKVEILRSDPKNPLHSVKSFEALDLRKELLKGIYEMGFRLPSKIQEISLPTLLAEPAMNMIAQSQSGTGKTAAFSLAMLSRIDPSKKYPQGLILSPTMELALQTVECVKMMGKYCTDITVRSAVKGDMVARGQIVREHIVIGTPGKVVDWVLKYRCLDLRTLKVFVLDEADVMIATQGHQDQSVRIHKQLPETCQMMLFSATYDDEVVNFAHAIIKNPVTLRLRREEETLENIRQMYVECNSEEEKYRAISNIFSIPVGSAMFFCHTKANAVWLSNRLKDDGNRVALLTGDLTPDERVQVLMRFREGAERVLICTNVLARGIDVDSVNLVVNYDLPRLHGTSRADCDTYLHRIGRTGRFGKTGNAINIVDGMSDLRLMREIENHFNIKIIKLDYSNIDEIDKLGED</sequence>
<dbReference type="InterPro" id="IPR011545">
    <property type="entry name" value="DEAD/DEAH_box_helicase_dom"/>
</dbReference>
<keyword evidence="14" id="KW-1185">Reference proteome</keyword>
<keyword evidence="2" id="KW-0547">Nucleotide-binding</keyword>
<evidence type="ECO:0000259" key="11">
    <source>
        <dbReference type="PROSITE" id="PS51194"/>
    </source>
</evidence>
<dbReference type="CDD" id="cd17963">
    <property type="entry name" value="DEADc_DDX19_DDX25"/>
    <property type="match status" value="1"/>
</dbReference>
<dbReference type="PANTHER" id="PTHR47958">
    <property type="entry name" value="ATP-DEPENDENT RNA HELICASE DBP3"/>
    <property type="match status" value="1"/>
</dbReference>
<evidence type="ECO:0000256" key="6">
    <source>
        <dbReference type="ARBA" id="ARBA00022884"/>
    </source>
</evidence>
<dbReference type="Proteomes" id="UP000770661">
    <property type="component" value="Unassembled WGS sequence"/>
</dbReference>
<keyword evidence="5" id="KW-0067">ATP-binding</keyword>
<dbReference type="EC" id="3.6.4.13" evidence="1"/>
<dbReference type="GO" id="GO:0005524">
    <property type="term" value="F:ATP binding"/>
    <property type="evidence" value="ECO:0007669"/>
    <property type="project" value="UniProtKB-KW"/>
</dbReference>
<keyword evidence="6" id="KW-0694">RNA-binding</keyword>
<evidence type="ECO:0000256" key="5">
    <source>
        <dbReference type="ARBA" id="ARBA00022840"/>
    </source>
</evidence>
<feature type="compositionally biased region" description="Polar residues" evidence="9">
    <location>
        <begin position="43"/>
        <end position="55"/>
    </location>
</feature>
<dbReference type="SMART" id="SM00487">
    <property type="entry name" value="DEXDc"/>
    <property type="match status" value="1"/>
</dbReference>
<dbReference type="GO" id="GO:0003724">
    <property type="term" value="F:RNA helicase activity"/>
    <property type="evidence" value="ECO:0007669"/>
    <property type="project" value="UniProtKB-EC"/>
</dbReference>
<comment type="caution">
    <text evidence="13">The sequence shown here is derived from an EMBL/GenBank/DDBJ whole genome shotgun (WGS) entry which is preliminary data.</text>
</comment>
<evidence type="ECO:0000256" key="7">
    <source>
        <dbReference type="ARBA" id="ARBA00047984"/>
    </source>
</evidence>
<evidence type="ECO:0000256" key="1">
    <source>
        <dbReference type="ARBA" id="ARBA00012552"/>
    </source>
</evidence>
<dbReference type="GO" id="GO:0003723">
    <property type="term" value="F:RNA binding"/>
    <property type="evidence" value="ECO:0007669"/>
    <property type="project" value="UniProtKB-KW"/>
</dbReference>
<dbReference type="InterPro" id="IPR027417">
    <property type="entry name" value="P-loop_NTPase"/>
</dbReference>
<feature type="domain" description="DEAD-box RNA helicase Q" evidence="12">
    <location>
        <begin position="123"/>
        <end position="151"/>
    </location>
</feature>
<dbReference type="GO" id="GO:0016787">
    <property type="term" value="F:hydrolase activity"/>
    <property type="evidence" value="ECO:0007669"/>
    <property type="project" value="UniProtKB-KW"/>
</dbReference>
<comment type="catalytic activity">
    <reaction evidence="7">
        <text>ATP + H2O = ADP + phosphate + H(+)</text>
        <dbReference type="Rhea" id="RHEA:13065"/>
        <dbReference type="ChEBI" id="CHEBI:15377"/>
        <dbReference type="ChEBI" id="CHEBI:15378"/>
        <dbReference type="ChEBI" id="CHEBI:30616"/>
        <dbReference type="ChEBI" id="CHEBI:43474"/>
        <dbReference type="ChEBI" id="CHEBI:456216"/>
        <dbReference type="EC" id="3.6.4.13"/>
    </reaction>
</comment>
<dbReference type="Gene3D" id="3.40.50.300">
    <property type="entry name" value="P-loop containing nucleotide triphosphate hydrolases"/>
    <property type="match status" value="2"/>
</dbReference>
<feature type="short sequence motif" description="Q motif" evidence="8">
    <location>
        <begin position="123"/>
        <end position="151"/>
    </location>
</feature>
<dbReference type="PROSITE" id="PS51192">
    <property type="entry name" value="HELICASE_ATP_BIND_1"/>
    <property type="match status" value="1"/>
</dbReference>
<feature type="compositionally biased region" description="Low complexity" evidence="9">
    <location>
        <begin position="60"/>
        <end position="72"/>
    </location>
</feature>
<dbReference type="InterPro" id="IPR001650">
    <property type="entry name" value="Helicase_C-like"/>
</dbReference>
<name>A0A8J4Y169_CHIOP</name>
<evidence type="ECO:0000259" key="12">
    <source>
        <dbReference type="PROSITE" id="PS51195"/>
    </source>
</evidence>
<feature type="compositionally biased region" description="Basic and acidic residues" evidence="9">
    <location>
        <begin position="1"/>
        <end position="42"/>
    </location>
</feature>
<dbReference type="InterPro" id="IPR014001">
    <property type="entry name" value="Helicase_ATP-bd"/>
</dbReference>
<proteinExistence type="predicted"/>
<dbReference type="InterPro" id="IPR014014">
    <property type="entry name" value="RNA_helicase_DEAD_Q_motif"/>
</dbReference>
<dbReference type="OrthoDB" id="10265785at2759"/>
<evidence type="ECO:0000313" key="14">
    <source>
        <dbReference type="Proteomes" id="UP000770661"/>
    </source>
</evidence>
<evidence type="ECO:0000256" key="2">
    <source>
        <dbReference type="ARBA" id="ARBA00022741"/>
    </source>
</evidence>
<accession>A0A8J4Y169</accession>